<comment type="caution">
    <text evidence="1">The sequence shown here is derived from an EMBL/GenBank/DDBJ whole genome shotgun (WGS) entry which is preliminary data.</text>
</comment>
<dbReference type="EMBL" id="JANCNS010000003">
    <property type="protein sequence ID" value="MCP9200810.1"/>
    <property type="molecule type" value="Genomic_DNA"/>
</dbReference>
<evidence type="ECO:0000313" key="1">
    <source>
        <dbReference type="EMBL" id="MCP9200810.1"/>
    </source>
</evidence>
<protein>
    <submittedName>
        <fullName evidence="1">Uncharacterized protein</fullName>
    </submittedName>
</protein>
<dbReference type="Proteomes" id="UP001155280">
    <property type="component" value="Unassembled WGS sequence"/>
</dbReference>
<dbReference type="RefSeq" id="WP_241552481.1">
    <property type="nucleotide sequence ID" value="NZ_JANCNS010000003.1"/>
</dbReference>
<sequence>MNSVLNWNNLKPYNTNQSKSFEELCYQLMFEDHSTKGKLTSIDDSGGGDGVEFFLELPNGDIWGWQCKFFGRLDGKGRKAQIKNSLQKAYDTHGTKLKKWILCSQLTFTNDEREWFYKSLPIKIHKGRSVLPKKHEVTLDHLGDSEILNLLRKYPEVHRYFFTDKILDRDWFRDKFNLVSNSTVIKTKYLNGLHVMSEADEKVIQVLFDSRLADIIEERKKILETDKFLIEYEERISEIINNDVDEDFEEDYLKIRNFVTSNEYPSIIRSGNDILLKIQEYLKKDQKSLLESVVSKALTYKEELTNFYSNYSSFRERDIIPTFHWDTQEEEKSEPRKTKMKKYREISLGPYFTLRNYIDAYLNIFHCLEYRHLNDIHISGGASKGKTHLATNVVEYQIQEGKPAIFLFGKNFRSNKPLREQLKDLLDLPIEWSLKDFLGALNVAGRVNNTKAVLLIDGLNESIHWKSIWDTDLEMLINEINQFYPHILFITTYRSSYEKELFPDGYFYATSNNWLKKAEVEGFLGENLNEAVDRYFKHYDIKLQNQSAAMNHFSEPLYLKIFCEAKSGQIVSFQNEDLFDVFDQYLEKSNKNVVESLKLSARYNKNFSQNILRKISRILWNKSRRNAPLSCVIPKIITEEQLVVFEGEDLLIFRDWGKEEMITFTYDLLSGYLIAKFLLEGIESEVELTSFLEGDKFHNELIIRKTLHPLYHDILRCLSVLIVKKFGLTIYNQELNPKIRQYFLEALFEINTATVEANKDKALRIVVDNFKCDNTKFQIFKLFNHTEFNIDHPLNFNLLSNLLFDLSMADRDTTWTEYIRKQYDSYSSERLKNFIEKFESICKDNEPVSDRIHIAAKKIMWLLTSTNREMRDKATRAIYYYGRRFSLNFIELTEYSLAINDPYVWERTLASLYGIILAKHNDWKSKYFRENLLVKTAKRLYELIFASEAPYSMTHILARDYARRCIEVCLMHHPKSLSEDQIKEITPPYTFGGIRNWGEYEYGDKNYGYDGPIHMDFSNYTIGSLVPEGSSYSDPPEKQKVRRQIYWRIFDLGWNKEKFEKAEKNITQQGFYHARTQKPKIERYGKKYSWIAFFEIYGFREDNDLVRDEWPEFRPSQSDIDPTFPELTKNKPFIVEDFLGDRTISIHDWLKSGETPGLDSYFEMNDLNGKGKEWVCLNGFISQKDEEVRRQQFMIVRGILIKEAEYSTFVKLLKSKDMKWDRIPRVSENYYTFAGEMNTIKTATYSNFHEVQFVVGENKKLVKRGEEGYYPDTIFDEKGLNISYPKEREIIADIVEKFEILIPVAEYNWESYHSSLNQAGHHKVPSMEISSYLKLINAPQTFNLYNRRGELVTINFHFYLDYNTTQNFVYMRKDYFDKFLRDNNYKFIFLTHGERQFYSKDLGAARKFSSENDTDSYKIFKHIKEYKN</sequence>
<organism evidence="1 2">
    <name type="scientific">Christiangramia oceanisediminis</name>
    <dbReference type="NCBI Taxonomy" id="2920386"/>
    <lineage>
        <taxon>Bacteria</taxon>
        <taxon>Pseudomonadati</taxon>
        <taxon>Bacteroidota</taxon>
        <taxon>Flavobacteriia</taxon>
        <taxon>Flavobacteriales</taxon>
        <taxon>Flavobacteriaceae</taxon>
        <taxon>Christiangramia</taxon>
    </lineage>
</organism>
<reference evidence="1" key="1">
    <citation type="submission" date="2022-07" db="EMBL/GenBank/DDBJ databases">
        <title>Gramela sediminis sp. nov., isolated from deep-sea sediment of the Indian Ocean.</title>
        <authorList>
            <person name="Shi H."/>
        </authorList>
    </citation>
    <scope>NUCLEOTIDE SEQUENCE</scope>
    <source>
        <strain evidence="1">GC03-9</strain>
    </source>
</reference>
<accession>A0A9X2KYP3</accession>
<name>A0A9X2KYP3_9FLAO</name>
<evidence type="ECO:0000313" key="2">
    <source>
        <dbReference type="Proteomes" id="UP001155280"/>
    </source>
</evidence>
<gene>
    <name evidence="1" type="ORF">MKO06_12895</name>
</gene>
<proteinExistence type="predicted"/>
<keyword evidence="2" id="KW-1185">Reference proteome</keyword>